<dbReference type="GO" id="GO:0043138">
    <property type="term" value="F:3'-5' DNA helicase activity"/>
    <property type="evidence" value="ECO:0007669"/>
    <property type="project" value="UniProtKB-EC"/>
</dbReference>
<evidence type="ECO:0000256" key="2">
    <source>
        <dbReference type="ARBA" id="ARBA00014807"/>
    </source>
</evidence>
<evidence type="ECO:0000256" key="1">
    <source>
        <dbReference type="ARBA" id="ARBA00009922"/>
    </source>
</evidence>
<dbReference type="CDD" id="cd17932">
    <property type="entry name" value="DEXQc_UvrD"/>
    <property type="match status" value="1"/>
</dbReference>
<dbReference type="GO" id="GO:0033202">
    <property type="term" value="C:DNA helicase complex"/>
    <property type="evidence" value="ECO:0007669"/>
    <property type="project" value="TreeGrafter"/>
</dbReference>
<dbReference type="PROSITE" id="PS51217">
    <property type="entry name" value="UVRD_HELICASE_CTER"/>
    <property type="match status" value="1"/>
</dbReference>
<evidence type="ECO:0000256" key="7">
    <source>
        <dbReference type="ARBA" id="ARBA00023125"/>
    </source>
</evidence>
<dbReference type="Gene3D" id="1.10.10.160">
    <property type="match status" value="1"/>
</dbReference>
<keyword evidence="6 13" id="KW-0067">ATP-binding</keyword>
<dbReference type="GO" id="GO:0016887">
    <property type="term" value="F:ATP hydrolysis activity"/>
    <property type="evidence" value="ECO:0007669"/>
    <property type="project" value="RHEA"/>
</dbReference>
<evidence type="ECO:0000313" key="16">
    <source>
        <dbReference type="EMBL" id="PSJ30854.1"/>
    </source>
</evidence>
<dbReference type="Gene3D" id="1.10.486.10">
    <property type="entry name" value="PCRA, domain 4"/>
    <property type="match status" value="1"/>
</dbReference>
<comment type="similarity">
    <text evidence="1">Belongs to the helicase family. UvrD subfamily.</text>
</comment>
<keyword evidence="4 13" id="KW-0378">Hydrolase</keyword>
<comment type="caution">
    <text evidence="16">The sequence shown here is derived from an EMBL/GenBank/DDBJ whole genome shotgun (WGS) entry which is preliminary data.</text>
</comment>
<keyword evidence="7" id="KW-0238">DNA-binding</keyword>
<gene>
    <name evidence="16" type="ORF">UF10_08305</name>
</gene>
<dbReference type="FunFam" id="1.10.486.10:FF:000003">
    <property type="entry name" value="ATP-dependent DNA helicase"/>
    <property type="match status" value="1"/>
</dbReference>
<dbReference type="AlphaFoldDB" id="A0A2P7PYR9"/>
<dbReference type="Pfam" id="PF00580">
    <property type="entry name" value="UvrD-helicase"/>
    <property type="match status" value="1"/>
</dbReference>
<keyword evidence="17" id="KW-1185">Reference proteome</keyword>
<evidence type="ECO:0000256" key="13">
    <source>
        <dbReference type="PROSITE-ProRule" id="PRU00560"/>
    </source>
</evidence>
<dbReference type="InterPro" id="IPR000212">
    <property type="entry name" value="DNA_helicase_UvrD/REP"/>
</dbReference>
<dbReference type="RefSeq" id="WP_106777345.1">
    <property type="nucleotide sequence ID" value="NZ_JYGE01000007.1"/>
</dbReference>
<keyword evidence="5 13" id="KW-0347">Helicase</keyword>
<dbReference type="GO" id="GO:0003677">
    <property type="term" value="F:DNA binding"/>
    <property type="evidence" value="ECO:0007669"/>
    <property type="project" value="UniProtKB-KW"/>
</dbReference>
<dbReference type="InterPro" id="IPR014017">
    <property type="entry name" value="DNA_helicase_UvrD-like_C"/>
</dbReference>
<dbReference type="SUPFAM" id="SSF52540">
    <property type="entry name" value="P-loop containing nucleoside triphosphate hydrolases"/>
    <property type="match status" value="1"/>
</dbReference>
<dbReference type="GO" id="GO:0005524">
    <property type="term" value="F:ATP binding"/>
    <property type="evidence" value="ECO:0007669"/>
    <property type="project" value="UniProtKB-UniRule"/>
</dbReference>
<evidence type="ECO:0000259" key="15">
    <source>
        <dbReference type="PROSITE" id="PS51217"/>
    </source>
</evidence>
<feature type="domain" description="UvrD-like helicase C-terminal" evidence="15">
    <location>
        <begin position="285"/>
        <end position="575"/>
    </location>
</feature>
<dbReference type="PROSITE" id="PS51198">
    <property type="entry name" value="UVRD_HELICASE_ATP_BIND"/>
    <property type="match status" value="1"/>
</dbReference>
<dbReference type="GO" id="GO:0009314">
    <property type="term" value="P:response to radiation"/>
    <property type="evidence" value="ECO:0007669"/>
    <property type="project" value="UniProtKB-ARBA"/>
</dbReference>
<evidence type="ECO:0000256" key="12">
    <source>
        <dbReference type="ARBA" id="ARBA00048988"/>
    </source>
</evidence>
<name>A0A2P7PYR9_9FIRM</name>
<dbReference type="InterPro" id="IPR014016">
    <property type="entry name" value="UvrD-like_ATP-bd"/>
</dbReference>
<evidence type="ECO:0000256" key="11">
    <source>
        <dbReference type="ARBA" id="ARBA00034900"/>
    </source>
</evidence>
<accession>A0A2P7PYR9</accession>
<keyword evidence="3 13" id="KW-0547">Nucleotide-binding</keyword>
<protein>
    <recommendedName>
        <fullName evidence="2">ATP-dependent DNA helicase PcrA</fullName>
        <ecNumber evidence="10">5.6.2.4</ecNumber>
    </recommendedName>
    <alternativeName>
        <fullName evidence="11">DNA 3'-5' helicase PcrA</fullName>
    </alternativeName>
</protein>
<dbReference type="GO" id="GO:0000725">
    <property type="term" value="P:recombinational repair"/>
    <property type="evidence" value="ECO:0007669"/>
    <property type="project" value="TreeGrafter"/>
</dbReference>
<dbReference type="Gene3D" id="3.40.50.300">
    <property type="entry name" value="P-loop containing nucleotide triphosphate hydrolases"/>
    <property type="match status" value="2"/>
</dbReference>
<dbReference type="EC" id="5.6.2.4" evidence="10"/>
<keyword evidence="8" id="KW-0413">Isomerase</keyword>
<dbReference type="PANTHER" id="PTHR11070">
    <property type="entry name" value="UVRD / RECB / PCRA DNA HELICASE FAMILY MEMBER"/>
    <property type="match status" value="1"/>
</dbReference>
<comment type="catalytic activity">
    <reaction evidence="12">
        <text>ATP + H2O = ADP + phosphate + H(+)</text>
        <dbReference type="Rhea" id="RHEA:13065"/>
        <dbReference type="ChEBI" id="CHEBI:15377"/>
        <dbReference type="ChEBI" id="CHEBI:15378"/>
        <dbReference type="ChEBI" id="CHEBI:30616"/>
        <dbReference type="ChEBI" id="CHEBI:43474"/>
        <dbReference type="ChEBI" id="CHEBI:456216"/>
        <dbReference type="EC" id="5.6.2.4"/>
    </reaction>
</comment>
<dbReference type="InterPro" id="IPR027417">
    <property type="entry name" value="P-loop_NTPase"/>
</dbReference>
<feature type="binding site" evidence="13">
    <location>
        <begin position="25"/>
        <end position="32"/>
    </location>
    <ligand>
        <name>ATP</name>
        <dbReference type="ChEBI" id="CHEBI:30616"/>
    </ligand>
</feature>
<evidence type="ECO:0000256" key="4">
    <source>
        <dbReference type="ARBA" id="ARBA00022801"/>
    </source>
</evidence>
<evidence type="ECO:0000313" key="17">
    <source>
        <dbReference type="Proteomes" id="UP000241434"/>
    </source>
</evidence>
<organism evidence="16 17">
    <name type="scientific">Peptostreptococcus russellii</name>
    <dbReference type="NCBI Taxonomy" id="215200"/>
    <lineage>
        <taxon>Bacteria</taxon>
        <taxon>Bacillati</taxon>
        <taxon>Bacillota</taxon>
        <taxon>Clostridia</taxon>
        <taxon>Peptostreptococcales</taxon>
        <taxon>Peptostreptococcaceae</taxon>
        <taxon>Peptostreptococcus</taxon>
    </lineage>
</organism>
<feature type="domain" description="UvrD-like helicase ATP-binding" evidence="14">
    <location>
        <begin position="4"/>
        <end position="284"/>
    </location>
</feature>
<dbReference type="PANTHER" id="PTHR11070:SF2">
    <property type="entry name" value="ATP-DEPENDENT DNA HELICASE SRS2"/>
    <property type="match status" value="1"/>
</dbReference>
<dbReference type="Proteomes" id="UP000241434">
    <property type="component" value="Unassembled WGS sequence"/>
</dbReference>
<evidence type="ECO:0000256" key="5">
    <source>
        <dbReference type="ARBA" id="ARBA00022806"/>
    </source>
</evidence>
<sequence length="787" mass="89684">MNIDDLNPAQKQAVERTEGPVLILAGAGSGKTKVLTTRISYLVEDKNVNPGNILAITFTNKAANEMRERVENIIGEDSRDMWISTFHSCCVRILRKDINKIGYNRSFVIYDSTDQMTLIKDCMKELDLSDKKFEPRSIISQISSAKDKLMGPKEFARTAAGDLWLESIAKVYAIYQDRLKRNSALDFDDLIVKTVELLQTNEDVLNFYRGKFRYIMVDEYQDTSRAQYQLIKLLAMGHQNICVVGDDDQSIYAWRGADIRNILEFERDYDDVFVVKLEQNYRSTQVILDTANYLIANNVERKKKRLWSDRKEGNLVKVKVLANEVDEANYVVNEIYENAMKSGRPYSDYAVLYRANAQARTIEDALNRFQIPYNIYGGTKFYERKEIKDLLGYLRVIVNPQDDISVKRVINVPRRGVGLRTIEKLEDRANIMKESLYSVILDVDNNSDISTKAKKGINDFVDLIGLFRSISETYSPSKMVEKILDLTGYISDLEEVIKKNEKLQNGKSEEAQDRIDNLKEFISIALEYENSELFADEEKNLSNFLANISLSSDINNEDEEGIEKVSLMTMHSSKGLEFPVVFIIGMEEKIFPIARAISSLNDMDIEEERRLCYVGITRAMRELYLTHTARRTLYGKTNVNMKSRFLGELPEECVEILDSQAKDPGYKDADYSLLKKYADKYKNQMNVKKAKDMGAKIINKKEDFPASNSSNKGGSNANLVSKGEGAGYDSYNPDSIPKVKKGSKISHPKFGEGTVISKIGAEVTVAFNQKGVKKINLEYTTIEVMEY</sequence>
<dbReference type="InterPro" id="IPR013986">
    <property type="entry name" value="DExx_box_DNA_helicase_dom_sf"/>
</dbReference>
<dbReference type="Pfam" id="PF13361">
    <property type="entry name" value="UvrD_C"/>
    <property type="match status" value="1"/>
</dbReference>
<evidence type="ECO:0000256" key="9">
    <source>
        <dbReference type="ARBA" id="ARBA00034617"/>
    </source>
</evidence>
<evidence type="ECO:0000256" key="10">
    <source>
        <dbReference type="ARBA" id="ARBA00034808"/>
    </source>
</evidence>
<dbReference type="CDD" id="cd18807">
    <property type="entry name" value="SF1_C_UvrD"/>
    <property type="match status" value="1"/>
</dbReference>
<reference evidence="16" key="1">
    <citation type="thesis" date="2015" institute="Rutgers" country="The State University of New Jersey, 14 College Farm Rd., New Brunswick, NJ, USA">
        <title>Ammonia toxicity in bacteria and its implications for treatment of and resource recovery from highly nitrogenous organic wastes.</title>
        <authorList>
            <person name="Luther A.K."/>
        </authorList>
    </citation>
    <scope>NUCLEOTIDE SEQUENCE</scope>
    <source>
        <strain evidence="16">RT-10B</strain>
    </source>
</reference>
<dbReference type="FunFam" id="1.10.10.160:FF:000001">
    <property type="entry name" value="ATP-dependent DNA helicase"/>
    <property type="match status" value="1"/>
</dbReference>
<evidence type="ECO:0000256" key="8">
    <source>
        <dbReference type="ARBA" id="ARBA00023235"/>
    </source>
</evidence>
<dbReference type="OrthoDB" id="9810135at2"/>
<evidence type="ECO:0000256" key="6">
    <source>
        <dbReference type="ARBA" id="ARBA00022840"/>
    </source>
</evidence>
<evidence type="ECO:0000256" key="3">
    <source>
        <dbReference type="ARBA" id="ARBA00022741"/>
    </source>
</evidence>
<evidence type="ECO:0000259" key="14">
    <source>
        <dbReference type="PROSITE" id="PS51198"/>
    </source>
</evidence>
<dbReference type="GO" id="GO:0005829">
    <property type="term" value="C:cytosol"/>
    <property type="evidence" value="ECO:0007669"/>
    <property type="project" value="TreeGrafter"/>
</dbReference>
<proteinExistence type="inferred from homology"/>
<dbReference type="EMBL" id="JYGE01000007">
    <property type="protein sequence ID" value="PSJ30854.1"/>
    <property type="molecule type" value="Genomic_DNA"/>
</dbReference>
<comment type="catalytic activity">
    <reaction evidence="9">
        <text>Couples ATP hydrolysis with the unwinding of duplex DNA by translocating in the 3'-5' direction.</text>
        <dbReference type="EC" id="5.6.2.4"/>
    </reaction>
</comment>